<protein>
    <submittedName>
        <fullName evidence="2">Str. FM013</fullName>
    </submittedName>
</protein>
<evidence type="ECO:0000256" key="1">
    <source>
        <dbReference type="SAM" id="MobiDB-lite"/>
    </source>
</evidence>
<feature type="region of interest" description="Disordered" evidence="1">
    <location>
        <begin position="218"/>
        <end position="238"/>
    </location>
</feature>
<dbReference type="STRING" id="1429867.A0A0G4PD15"/>
<dbReference type="Proteomes" id="UP000053732">
    <property type="component" value="Unassembled WGS sequence"/>
</dbReference>
<sequence>MTDKSVISTAHRALALPEIVGEILFLIYQYPARTWYRTRWLLNFALVNKTWCNEALRILWGDMDAHEEPLDEVMINISPDRRQIYANFVKTATVTTYSQETESVVQPALENVVFPQIHTLRLVLVFHNMDTEKGIRIPILNMPNLQILHVDHSTDLTYLYPDQWDYLADRIPKLFPTLLDLRVEIPAILYLTGFETLSENMPHLESLEFAELLGLSDVEDTSNEDTDDDDLDDEDAHS</sequence>
<accession>A0A0G4PD15</accession>
<evidence type="ECO:0000313" key="3">
    <source>
        <dbReference type="Proteomes" id="UP000053732"/>
    </source>
</evidence>
<reference evidence="2 3" key="1">
    <citation type="journal article" date="2014" name="Nat. Commun.">
        <title>Multiple recent horizontal transfers of a large genomic region in cheese making fungi.</title>
        <authorList>
            <person name="Cheeseman K."/>
            <person name="Ropars J."/>
            <person name="Renault P."/>
            <person name="Dupont J."/>
            <person name="Gouzy J."/>
            <person name="Branca A."/>
            <person name="Abraham A.L."/>
            <person name="Ceppi M."/>
            <person name="Conseiller E."/>
            <person name="Debuchy R."/>
            <person name="Malagnac F."/>
            <person name="Goarin A."/>
            <person name="Silar P."/>
            <person name="Lacoste S."/>
            <person name="Sallet E."/>
            <person name="Bensimon A."/>
            <person name="Giraud T."/>
            <person name="Brygoo Y."/>
        </authorList>
    </citation>
    <scope>NUCLEOTIDE SEQUENCE [LARGE SCALE GENOMIC DNA]</scope>
    <source>
        <strain evidence="3">FM 013</strain>
    </source>
</reference>
<name>A0A0G4PD15_PENC3</name>
<organism evidence="2 3">
    <name type="scientific">Penicillium camemberti (strain FM 013)</name>
    <dbReference type="NCBI Taxonomy" id="1429867"/>
    <lineage>
        <taxon>Eukaryota</taxon>
        <taxon>Fungi</taxon>
        <taxon>Dikarya</taxon>
        <taxon>Ascomycota</taxon>
        <taxon>Pezizomycotina</taxon>
        <taxon>Eurotiomycetes</taxon>
        <taxon>Eurotiomycetidae</taxon>
        <taxon>Eurotiales</taxon>
        <taxon>Aspergillaceae</taxon>
        <taxon>Penicillium</taxon>
    </lineage>
</organism>
<gene>
    <name evidence="2" type="ORF">PCAMFM013_S011g000217</name>
</gene>
<evidence type="ECO:0000313" key="2">
    <source>
        <dbReference type="EMBL" id="CRL24223.1"/>
    </source>
</evidence>
<dbReference type="AlphaFoldDB" id="A0A0G4PD15"/>
<dbReference type="EMBL" id="HG793144">
    <property type="protein sequence ID" value="CRL24223.1"/>
    <property type="molecule type" value="Genomic_DNA"/>
</dbReference>
<proteinExistence type="predicted"/>
<keyword evidence="3" id="KW-1185">Reference proteome</keyword>